<evidence type="ECO:0000259" key="1">
    <source>
        <dbReference type="PROSITE" id="PS51725"/>
    </source>
</evidence>
<organism evidence="2 3">
    <name type="scientific">Maricaulis virginensis</name>
    <dbReference type="NCBI Taxonomy" id="144022"/>
    <lineage>
        <taxon>Bacteria</taxon>
        <taxon>Pseudomonadati</taxon>
        <taxon>Pseudomonadota</taxon>
        <taxon>Alphaproteobacteria</taxon>
        <taxon>Maricaulales</taxon>
        <taxon>Maricaulaceae</taxon>
        <taxon>Maricaulis</taxon>
    </lineage>
</organism>
<dbReference type="RefSeq" id="WP_271186323.1">
    <property type="nucleotide sequence ID" value="NZ_BSFE01000003.1"/>
</dbReference>
<keyword evidence="2" id="KW-0560">Oxidoreductase</keyword>
<accession>A0A9W6IMU9</accession>
<dbReference type="SUPFAM" id="SSF54909">
    <property type="entry name" value="Dimeric alpha+beta barrel"/>
    <property type="match status" value="1"/>
</dbReference>
<dbReference type="PROSITE" id="PS51725">
    <property type="entry name" value="ABM"/>
    <property type="match status" value="1"/>
</dbReference>
<evidence type="ECO:0000313" key="3">
    <source>
        <dbReference type="Proteomes" id="UP001143486"/>
    </source>
</evidence>
<keyword evidence="2" id="KW-0503">Monooxygenase</keyword>
<dbReference type="InterPro" id="IPR011008">
    <property type="entry name" value="Dimeric_a/b-barrel"/>
</dbReference>
<reference evidence="2" key="1">
    <citation type="journal article" date="2014" name="Int. J. Syst. Evol. Microbiol.">
        <title>Complete genome sequence of Corynebacterium casei LMG S-19264T (=DSM 44701T), isolated from a smear-ripened cheese.</title>
        <authorList>
            <consortium name="US DOE Joint Genome Institute (JGI-PGF)"/>
            <person name="Walter F."/>
            <person name="Albersmeier A."/>
            <person name="Kalinowski J."/>
            <person name="Ruckert C."/>
        </authorList>
    </citation>
    <scope>NUCLEOTIDE SEQUENCE</scope>
    <source>
        <strain evidence="2">VKM B-1513</strain>
    </source>
</reference>
<protein>
    <submittedName>
        <fullName evidence="2">Antibiotic biosynthesis monooxygenase</fullName>
    </submittedName>
</protein>
<evidence type="ECO:0000313" key="2">
    <source>
        <dbReference type="EMBL" id="GLK51960.1"/>
    </source>
</evidence>
<proteinExistence type="predicted"/>
<name>A0A9W6IMU9_9PROT</name>
<sequence>MYGLIGKFIAAEGQRDALIDILLEGMASLPGCFSYVVARDPQDASAIWITEVWDNAESHRASLELPSVQQAIARGRPLIAGMERIAETAPAGGHGLAKEPL</sequence>
<gene>
    <name evidence="2" type="ORF">GCM10017621_14680</name>
</gene>
<keyword evidence="3" id="KW-1185">Reference proteome</keyword>
<reference evidence="2" key="2">
    <citation type="submission" date="2023-01" db="EMBL/GenBank/DDBJ databases">
        <authorList>
            <person name="Sun Q."/>
            <person name="Evtushenko L."/>
        </authorList>
    </citation>
    <scope>NUCLEOTIDE SEQUENCE</scope>
    <source>
        <strain evidence="2">VKM B-1513</strain>
    </source>
</reference>
<comment type="caution">
    <text evidence="2">The sequence shown here is derived from an EMBL/GenBank/DDBJ whole genome shotgun (WGS) entry which is preliminary data.</text>
</comment>
<dbReference type="AlphaFoldDB" id="A0A9W6IMU9"/>
<dbReference type="Gene3D" id="3.30.70.100">
    <property type="match status" value="1"/>
</dbReference>
<dbReference type="InterPro" id="IPR007138">
    <property type="entry name" value="ABM_dom"/>
</dbReference>
<dbReference type="GO" id="GO:0004497">
    <property type="term" value="F:monooxygenase activity"/>
    <property type="evidence" value="ECO:0007669"/>
    <property type="project" value="UniProtKB-KW"/>
</dbReference>
<feature type="domain" description="ABM" evidence="1">
    <location>
        <begin position="2"/>
        <end position="88"/>
    </location>
</feature>
<dbReference type="Pfam" id="PF03992">
    <property type="entry name" value="ABM"/>
    <property type="match status" value="1"/>
</dbReference>
<dbReference type="EMBL" id="BSFE01000003">
    <property type="protein sequence ID" value="GLK51960.1"/>
    <property type="molecule type" value="Genomic_DNA"/>
</dbReference>
<dbReference type="Proteomes" id="UP001143486">
    <property type="component" value="Unassembled WGS sequence"/>
</dbReference>